<evidence type="ECO:0000256" key="2">
    <source>
        <dbReference type="SAM" id="MobiDB-lite"/>
    </source>
</evidence>
<dbReference type="PANTHER" id="PTHR33619:SF3">
    <property type="entry name" value="POLYSACCHARIDE EXPORT PROTEIN GFCE-RELATED"/>
    <property type="match status" value="1"/>
</dbReference>
<gene>
    <name evidence="6" type="ORF">NCTC11661_01367</name>
</gene>
<sequence length="266" mass="29512">MKIKIILFVLAALLLSCKAQKDIAYMQNIEQIAQEAYTKNVQSTIQPNDQLLIYVAAKDMMVAAPFNQSVSTDGNSSRVAYSQSSTNMPTGNQTSLSGVSYTVYPEGYIDFPIIGKVETQGKTLEELKVELTQKIKKYIYNPTVSVRYGNFKISVLGEVNRPGDYIVPDGRATLLSALAMAGDLNLYGRRDNVLIIREQDGVRTQTYINLKDANFINSPYYHIKQNDVIYVTPNETKKQSAAYGPQTGIYISVASVILGLLTLIVR</sequence>
<feature type="transmembrane region" description="Helical" evidence="3">
    <location>
        <begin position="247"/>
        <end position="265"/>
    </location>
</feature>
<evidence type="ECO:0000313" key="6">
    <source>
        <dbReference type="EMBL" id="SSZ55967.1"/>
    </source>
</evidence>
<evidence type="ECO:0000256" key="1">
    <source>
        <dbReference type="ARBA" id="ARBA00022729"/>
    </source>
</evidence>
<evidence type="ECO:0000313" key="7">
    <source>
        <dbReference type="Proteomes" id="UP000255515"/>
    </source>
</evidence>
<dbReference type="Gene3D" id="3.10.560.10">
    <property type="entry name" value="Outer membrane lipoprotein wza domain like"/>
    <property type="match status" value="1"/>
</dbReference>
<dbReference type="EMBL" id="UFTJ01000002">
    <property type="protein sequence ID" value="SSZ55967.1"/>
    <property type="molecule type" value="Genomic_DNA"/>
</dbReference>
<reference evidence="6 7" key="1">
    <citation type="submission" date="2018-06" db="EMBL/GenBank/DDBJ databases">
        <authorList>
            <consortium name="Pathogen Informatics"/>
            <person name="Doyle S."/>
        </authorList>
    </citation>
    <scope>NUCLEOTIDE SEQUENCE [LARGE SCALE GENOMIC DNA]</scope>
    <source>
        <strain evidence="6 7">NCTC11661</strain>
    </source>
</reference>
<feature type="domain" description="Polysaccharide export protein N-terminal" evidence="5">
    <location>
        <begin position="42"/>
        <end position="147"/>
    </location>
</feature>
<feature type="region of interest" description="Disordered" evidence="2">
    <location>
        <begin position="71"/>
        <end position="92"/>
    </location>
</feature>
<keyword evidence="3" id="KW-1133">Transmembrane helix</keyword>
<evidence type="ECO:0000256" key="3">
    <source>
        <dbReference type="SAM" id="Phobius"/>
    </source>
</evidence>
<keyword evidence="3" id="KW-0472">Membrane</keyword>
<dbReference type="Proteomes" id="UP000255515">
    <property type="component" value="Unassembled WGS sequence"/>
</dbReference>
<dbReference type="InterPro" id="IPR049712">
    <property type="entry name" value="Poly_export"/>
</dbReference>
<evidence type="ECO:0000259" key="5">
    <source>
        <dbReference type="Pfam" id="PF02563"/>
    </source>
</evidence>
<organism evidence="6 7">
    <name type="scientific">Bergeyella zoohelcum</name>
    <dbReference type="NCBI Taxonomy" id="1015"/>
    <lineage>
        <taxon>Bacteria</taxon>
        <taxon>Pseudomonadati</taxon>
        <taxon>Bacteroidota</taxon>
        <taxon>Flavobacteriia</taxon>
        <taxon>Flavobacteriales</taxon>
        <taxon>Weeksellaceae</taxon>
        <taxon>Bergeyella</taxon>
    </lineage>
</organism>
<dbReference type="GO" id="GO:0015159">
    <property type="term" value="F:polysaccharide transmembrane transporter activity"/>
    <property type="evidence" value="ECO:0007669"/>
    <property type="project" value="InterPro"/>
</dbReference>
<keyword evidence="1 4" id="KW-0732">Signal</keyword>
<evidence type="ECO:0000256" key="4">
    <source>
        <dbReference type="SAM" id="SignalP"/>
    </source>
</evidence>
<protein>
    <submittedName>
        <fullName evidence="6">Polysaccharide export protein Wza</fullName>
    </submittedName>
</protein>
<dbReference type="InterPro" id="IPR003715">
    <property type="entry name" value="Poly_export_N"/>
</dbReference>
<dbReference type="Pfam" id="PF02563">
    <property type="entry name" value="Poly_export"/>
    <property type="match status" value="1"/>
</dbReference>
<feature type="signal peptide" evidence="4">
    <location>
        <begin position="1"/>
        <end position="21"/>
    </location>
</feature>
<accession>A0A376C1C8</accession>
<dbReference type="PROSITE" id="PS51257">
    <property type="entry name" value="PROKAR_LIPOPROTEIN"/>
    <property type="match status" value="1"/>
</dbReference>
<dbReference type="RefSeq" id="WP_002663611.1">
    <property type="nucleotide sequence ID" value="NZ_UFTJ01000002.1"/>
</dbReference>
<dbReference type="AlphaFoldDB" id="A0A376C1C8"/>
<keyword evidence="3" id="KW-0812">Transmembrane</keyword>
<name>A0A376C1C8_9FLAO</name>
<proteinExistence type="predicted"/>
<feature type="chain" id="PRO_5017085281" evidence="4">
    <location>
        <begin position="22"/>
        <end position="266"/>
    </location>
</feature>
<dbReference type="PANTHER" id="PTHR33619">
    <property type="entry name" value="POLYSACCHARIDE EXPORT PROTEIN GFCE-RELATED"/>
    <property type="match status" value="1"/>
</dbReference>